<sequence>MAPTTENAILQLKPDTDLTTGDAAATWRSTLATISAQPGLQRLAWGQSLENPHIVQMLIDWDDATSHQAFQRSPAYAPFLANITSLLASPPRLTHHTFSSTTASPSLDAVTTAAPVTELVSFYFPPTYATDDFVAPWDEFARVAAEHAAGLRGSAAAWADEDAVEHASLKKDGAGEGRGRLFLALIGWDSVDAHMAYRDTAAFKESIVKLRALVSGVEMHHVDFKLA</sequence>
<gene>
    <name evidence="2" type="ORF">SLS55_004301</name>
</gene>
<dbReference type="Proteomes" id="UP001430584">
    <property type="component" value="Unassembled WGS sequence"/>
</dbReference>
<proteinExistence type="predicted"/>
<evidence type="ECO:0000313" key="2">
    <source>
        <dbReference type="EMBL" id="KAL0260611.1"/>
    </source>
</evidence>
<organism evidence="2 3">
    <name type="scientific">Diplodia seriata</name>
    <dbReference type="NCBI Taxonomy" id="420778"/>
    <lineage>
        <taxon>Eukaryota</taxon>
        <taxon>Fungi</taxon>
        <taxon>Dikarya</taxon>
        <taxon>Ascomycota</taxon>
        <taxon>Pezizomycotina</taxon>
        <taxon>Dothideomycetes</taxon>
        <taxon>Dothideomycetes incertae sedis</taxon>
        <taxon>Botryosphaeriales</taxon>
        <taxon>Botryosphaeriaceae</taxon>
        <taxon>Diplodia</taxon>
    </lineage>
</organism>
<evidence type="ECO:0000313" key="3">
    <source>
        <dbReference type="Proteomes" id="UP001430584"/>
    </source>
</evidence>
<dbReference type="RefSeq" id="XP_066633640.1">
    <property type="nucleotide sequence ID" value="XM_066775759.1"/>
</dbReference>
<comment type="caution">
    <text evidence="2">The sequence shown here is derived from an EMBL/GenBank/DDBJ whole genome shotgun (WGS) entry which is preliminary data.</text>
</comment>
<evidence type="ECO:0000259" key="1">
    <source>
        <dbReference type="Pfam" id="PF03992"/>
    </source>
</evidence>
<name>A0ABR3CK18_9PEZI</name>
<dbReference type="SUPFAM" id="SSF54909">
    <property type="entry name" value="Dimeric alpha+beta barrel"/>
    <property type="match status" value="2"/>
</dbReference>
<reference evidence="2 3" key="1">
    <citation type="submission" date="2024-02" db="EMBL/GenBank/DDBJ databases">
        <title>De novo assembly and annotation of 12 fungi associated with fruit tree decline syndrome in Ontario, Canada.</title>
        <authorList>
            <person name="Sulman M."/>
            <person name="Ellouze W."/>
            <person name="Ilyukhin E."/>
        </authorList>
    </citation>
    <scope>NUCLEOTIDE SEQUENCE [LARGE SCALE GENOMIC DNA]</scope>
    <source>
        <strain evidence="2 3">FDS-637</strain>
    </source>
</reference>
<dbReference type="InterPro" id="IPR011008">
    <property type="entry name" value="Dimeric_a/b-barrel"/>
</dbReference>
<dbReference type="EMBL" id="JAJVCZ030000004">
    <property type="protein sequence ID" value="KAL0260611.1"/>
    <property type="molecule type" value="Genomic_DNA"/>
</dbReference>
<dbReference type="Gene3D" id="3.30.70.100">
    <property type="match status" value="2"/>
</dbReference>
<dbReference type="GeneID" id="92008386"/>
<accession>A0ABR3CK18</accession>
<dbReference type="Pfam" id="PF03992">
    <property type="entry name" value="ABM"/>
    <property type="match status" value="1"/>
</dbReference>
<feature type="domain" description="ABM" evidence="1">
    <location>
        <begin position="27"/>
        <end position="79"/>
    </location>
</feature>
<protein>
    <recommendedName>
        <fullName evidence="1">ABM domain-containing protein</fullName>
    </recommendedName>
</protein>
<keyword evidence="3" id="KW-1185">Reference proteome</keyword>
<dbReference type="InterPro" id="IPR007138">
    <property type="entry name" value="ABM_dom"/>
</dbReference>